<dbReference type="KEGG" id="glz:GLAREA_12569"/>
<name>S3DGW2_GLAL2</name>
<dbReference type="EMBL" id="KE145362">
    <property type="protein sequence ID" value="EPE31266.1"/>
    <property type="molecule type" value="Genomic_DNA"/>
</dbReference>
<dbReference type="AlphaFoldDB" id="S3DGW2"/>
<dbReference type="GeneID" id="19471609"/>
<protein>
    <submittedName>
        <fullName evidence="2">Uncharacterized protein</fullName>
    </submittedName>
</protein>
<dbReference type="HOGENOM" id="CLU_2346876_0_0_1"/>
<keyword evidence="1" id="KW-0472">Membrane</keyword>
<feature type="transmembrane region" description="Helical" evidence="1">
    <location>
        <begin position="56"/>
        <end position="75"/>
    </location>
</feature>
<dbReference type="RefSeq" id="XP_008081541.1">
    <property type="nucleotide sequence ID" value="XM_008083350.1"/>
</dbReference>
<proteinExistence type="predicted"/>
<evidence type="ECO:0000256" key="1">
    <source>
        <dbReference type="SAM" id="Phobius"/>
    </source>
</evidence>
<organism evidence="2 3">
    <name type="scientific">Glarea lozoyensis (strain ATCC 20868 / MF5171)</name>
    <dbReference type="NCBI Taxonomy" id="1116229"/>
    <lineage>
        <taxon>Eukaryota</taxon>
        <taxon>Fungi</taxon>
        <taxon>Dikarya</taxon>
        <taxon>Ascomycota</taxon>
        <taxon>Pezizomycotina</taxon>
        <taxon>Leotiomycetes</taxon>
        <taxon>Helotiales</taxon>
        <taxon>Helotiaceae</taxon>
        <taxon>Glarea</taxon>
    </lineage>
</organism>
<keyword evidence="1" id="KW-0812">Transmembrane</keyword>
<sequence>MPRRRAGFPRILLGGGGNAASHTNYTIDLEEGDAHMRRDEVVIIHQIHIPEVDFRMLVPLCVVTTVSLLVTYLVMKVIGKVFGLVMTKIGELAGNLM</sequence>
<keyword evidence="1" id="KW-1133">Transmembrane helix</keyword>
<evidence type="ECO:0000313" key="3">
    <source>
        <dbReference type="Proteomes" id="UP000016922"/>
    </source>
</evidence>
<accession>S3DGW2</accession>
<dbReference type="Proteomes" id="UP000016922">
    <property type="component" value="Unassembled WGS sequence"/>
</dbReference>
<reference evidence="2 3" key="1">
    <citation type="journal article" date="2013" name="BMC Genomics">
        <title>Genomics-driven discovery of the pneumocandin biosynthetic gene cluster in the fungus Glarea lozoyensis.</title>
        <authorList>
            <person name="Chen L."/>
            <person name="Yue Q."/>
            <person name="Zhang X."/>
            <person name="Xiang M."/>
            <person name="Wang C."/>
            <person name="Li S."/>
            <person name="Che Y."/>
            <person name="Ortiz-Lopez F.J."/>
            <person name="Bills G.F."/>
            <person name="Liu X."/>
            <person name="An Z."/>
        </authorList>
    </citation>
    <scope>NUCLEOTIDE SEQUENCE [LARGE SCALE GENOMIC DNA]</scope>
    <source>
        <strain evidence="3">ATCC 20868 / MF5171</strain>
    </source>
</reference>
<keyword evidence="3" id="KW-1185">Reference proteome</keyword>
<evidence type="ECO:0000313" key="2">
    <source>
        <dbReference type="EMBL" id="EPE31266.1"/>
    </source>
</evidence>
<gene>
    <name evidence="2" type="ORF">GLAREA_12569</name>
</gene>